<keyword evidence="3 8" id="KW-0540">Nuclease</keyword>
<evidence type="ECO:0000256" key="4">
    <source>
        <dbReference type="ARBA" id="ARBA00022723"/>
    </source>
</evidence>
<comment type="caution">
    <text evidence="10">The sequence shown here is derived from an EMBL/GenBank/DDBJ whole genome shotgun (WGS) entry which is preliminary data.</text>
</comment>
<dbReference type="EC" id="3.1.-.-" evidence="8"/>
<evidence type="ECO:0000256" key="6">
    <source>
        <dbReference type="ARBA" id="ARBA00022842"/>
    </source>
</evidence>
<dbReference type="InterPro" id="IPR029060">
    <property type="entry name" value="PIN-like_dom_sf"/>
</dbReference>
<protein>
    <recommendedName>
        <fullName evidence="8">Ribonuclease VapC</fullName>
        <shortName evidence="8">RNase VapC</shortName>
        <ecNumber evidence="8">3.1.-.-</ecNumber>
    </recommendedName>
    <alternativeName>
        <fullName evidence="8">Toxin VapC</fullName>
    </alternativeName>
</protein>
<dbReference type="InterPro" id="IPR022907">
    <property type="entry name" value="VapC_family"/>
</dbReference>
<sequence>MYLADTDVLSETRREERANEGVRAFFRQARIDGRVVHLSVVTVAELRQGVERVRRRGDARQAAGLEKLVDNVLREYDKKILPAGKEIGGLWGNLRAPHPEPALDKLIAATAIFHGLTVVTRNVRDFKETGVEMLNPFE</sequence>
<dbReference type="GO" id="GO:0090729">
    <property type="term" value="F:toxin activity"/>
    <property type="evidence" value="ECO:0007669"/>
    <property type="project" value="UniProtKB-KW"/>
</dbReference>
<dbReference type="InterPro" id="IPR002716">
    <property type="entry name" value="PIN_dom"/>
</dbReference>
<dbReference type="Proteomes" id="UP000055019">
    <property type="component" value="Unassembled WGS sequence"/>
</dbReference>
<keyword evidence="2 8" id="KW-1277">Toxin-antitoxin system</keyword>
<evidence type="ECO:0000313" key="11">
    <source>
        <dbReference type="Proteomes" id="UP000055019"/>
    </source>
</evidence>
<dbReference type="OrthoDB" id="9804823at2"/>
<evidence type="ECO:0000256" key="7">
    <source>
        <dbReference type="ARBA" id="ARBA00038093"/>
    </source>
</evidence>
<evidence type="ECO:0000256" key="5">
    <source>
        <dbReference type="ARBA" id="ARBA00022801"/>
    </source>
</evidence>
<name>A0A158IJY2_9BURK</name>
<gene>
    <name evidence="8" type="primary">vapC</name>
    <name evidence="10" type="ORF">AWB74_02600</name>
</gene>
<reference evidence="10" key="1">
    <citation type="submission" date="2016-01" db="EMBL/GenBank/DDBJ databases">
        <authorList>
            <person name="Peeters C."/>
        </authorList>
    </citation>
    <scope>NUCLEOTIDE SEQUENCE [LARGE SCALE GENOMIC DNA]</scope>
    <source>
        <strain evidence="10">LMG 29317</strain>
    </source>
</reference>
<dbReference type="SUPFAM" id="SSF88723">
    <property type="entry name" value="PIN domain-like"/>
    <property type="match status" value="1"/>
</dbReference>
<dbReference type="GO" id="GO:0016787">
    <property type="term" value="F:hydrolase activity"/>
    <property type="evidence" value="ECO:0007669"/>
    <property type="project" value="UniProtKB-KW"/>
</dbReference>
<dbReference type="AlphaFoldDB" id="A0A158IJY2"/>
<accession>A0A158IJY2</accession>
<dbReference type="GO" id="GO:0000287">
    <property type="term" value="F:magnesium ion binding"/>
    <property type="evidence" value="ECO:0007669"/>
    <property type="project" value="UniProtKB-UniRule"/>
</dbReference>
<dbReference type="InterPro" id="IPR050556">
    <property type="entry name" value="Type_II_TA_system_RNase"/>
</dbReference>
<keyword evidence="4 8" id="KW-0479">Metal-binding</keyword>
<comment type="function">
    <text evidence="8">Toxic component of a toxin-antitoxin (TA) system. An RNase.</text>
</comment>
<proteinExistence type="inferred from homology"/>
<evidence type="ECO:0000313" key="10">
    <source>
        <dbReference type="EMBL" id="SAL56693.1"/>
    </source>
</evidence>
<dbReference type="PANTHER" id="PTHR33653">
    <property type="entry name" value="RIBONUCLEASE VAPC2"/>
    <property type="match status" value="1"/>
</dbReference>
<keyword evidence="5 8" id="KW-0378">Hydrolase</keyword>
<keyword evidence="6 8" id="KW-0460">Magnesium</keyword>
<dbReference type="Pfam" id="PF01850">
    <property type="entry name" value="PIN"/>
    <property type="match status" value="1"/>
</dbReference>
<dbReference type="Gene3D" id="3.40.50.1010">
    <property type="entry name" value="5'-nuclease"/>
    <property type="match status" value="1"/>
</dbReference>
<evidence type="ECO:0000256" key="2">
    <source>
        <dbReference type="ARBA" id="ARBA00022649"/>
    </source>
</evidence>
<dbReference type="RefSeq" id="WP_061147162.1">
    <property type="nucleotide sequence ID" value="NZ_FCOM02000009.1"/>
</dbReference>
<evidence type="ECO:0000256" key="3">
    <source>
        <dbReference type="ARBA" id="ARBA00022722"/>
    </source>
</evidence>
<keyword evidence="8" id="KW-0800">Toxin</keyword>
<evidence type="ECO:0000259" key="9">
    <source>
        <dbReference type="Pfam" id="PF01850"/>
    </source>
</evidence>
<dbReference type="EMBL" id="FCOM02000009">
    <property type="protein sequence ID" value="SAL56693.1"/>
    <property type="molecule type" value="Genomic_DNA"/>
</dbReference>
<dbReference type="GO" id="GO:0004540">
    <property type="term" value="F:RNA nuclease activity"/>
    <property type="evidence" value="ECO:0007669"/>
    <property type="project" value="InterPro"/>
</dbReference>
<evidence type="ECO:0000256" key="8">
    <source>
        <dbReference type="HAMAP-Rule" id="MF_00265"/>
    </source>
</evidence>
<feature type="domain" description="PIN" evidence="9">
    <location>
        <begin position="2"/>
        <end position="130"/>
    </location>
</feature>
<dbReference type="HAMAP" id="MF_00265">
    <property type="entry name" value="VapC_Nob1"/>
    <property type="match status" value="1"/>
</dbReference>
<keyword evidence="11" id="KW-1185">Reference proteome</keyword>
<comment type="cofactor">
    <cofactor evidence="1 8">
        <name>Mg(2+)</name>
        <dbReference type="ChEBI" id="CHEBI:18420"/>
    </cofactor>
</comment>
<comment type="similarity">
    <text evidence="7 8">Belongs to the PINc/VapC protein family.</text>
</comment>
<evidence type="ECO:0000256" key="1">
    <source>
        <dbReference type="ARBA" id="ARBA00001946"/>
    </source>
</evidence>
<organism evidence="10 11">
    <name type="scientific">Caballeronia arvi</name>
    <dbReference type="NCBI Taxonomy" id="1777135"/>
    <lineage>
        <taxon>Bacteria</taxon>
        <taxon>Pseudomonadati</taxon>
        <taxon>Pseudomonadota</taxon>
        <taxon>Betaproteobacteria</taxon>
        <taxon>Burkholderiales</taxon>
        <taxon>Burkholderiaceae</taxon>
        <taxon>Caballeronia</taxon>
    </lineage>
</organism>
<dbReference type="PANTHER" id="PTHR33653:SF1">
    <property type="entry name" value="RIBONUCLEASE VAPC2"/>
    <property type="match status" value="1"/>
</dbReference>
<dbReference type="CDD" id="cd18746">
    <property type="entry name" value="PIN_VapC4-5_FitB-like"/>
    <property type="match status" value="1"/>
</dbReference>
<feature type="binding site" evidence="8">
    <location>
        <position position="104"/>
    </location>
    <ligand>
        <name>Mg(2+)</name>
        <dbReference type="ChEBI" id="CHEBI:18420"/>
    </ligand>
</feature>
<feature type="binding site" evidence="8">
    <location>
        <position position="5"/>
    </location>
    <ligand>
        <name>Mg(2+)</name>
        <dbReference type="ChEBI" id="CHEBI:18420"/>
    </ligand>
</feature>